<gene>
    <name evidence="2" type="ORF">I6G66_13430</name>
</gene>
<dbReference type="Proteomes" id="UP000594778">
    <property type="component" value="Chromosome"/>
</dbReference>
<evidence type="ECO:0000256" key="1">
    <source>
        <dbReference type="SAM" id="Phobius"/>
    </source>
</evidence>
<keyword evidence="1" id="KW-0812">Transmembrane</keyword>
<evidence type="ECO:0000313" key="3">
    <source>
        <dbReference type="Proteomes" id="UP000594778"/>
    </source>
</evidence>
<keyword evidence="1" id="KW-1133">Transmembrane helix</keyword>
<keyword evidence="1" id="KW-0472">Membrane</keyword>
<dbReference type="RefSeq" id="WP_197957214.1">
    <property type="nucleotide sequence ID" value="NZ_CP065668.1"/>
</dbReference>
<reference evidence="2 3" key="1">
    <citation type="submission" date="2020-12" db="EMBL/GenBank/DDBJ databases">
        <title>FDA dAtabase for Regulatory Grade micrObial Sequences (FDA-ARGOS): Supporting development and validation of Infectious Disease Dx tests.</title>
        <authorList>
            <person name="Sproer C."/>
            <person name="Gronow S."/>
            <person name="Severitt S."/>
            <person name="Schroder I."/>
            <person name="Tallon L."/>
            <person name="Sadzewicz L."/>
            <person name="Zhao X."/>
            <person name="Boylan J."/>
            <person name="Ott S."/>
            <person name="Bowen H."/>
            <person name="Vavikolanu K."/>
            <person name="Mehta A."/>
            <person name="Aluvathingal J."/>
            <person name="Nadendla S."/>
            <person name="Lowell S."/>
            <person name="Myers T."/>
            <person name="Yan Y."/>
            <person name="Sichtig H."/>
        </authorList>
    </citation>
    <scope>NUCLEOTIDE SEQUENCE [LARGE SCALE GENOMIC DNA]</scope>
    <source>
        <strain evidence="2 3">FDAARGOS_909</strain>
    </source>
</reference>
<proteinExistence type="predicted"/>
<protein>
    <submittedName>
        <fullName evidence="2">Uncharacterized protein</fullName>
    </submittedName>
</protein>
<name>A0A7T2W379_DELAC</name>
<accession>A0A7T2W379</accession>
<evidence type="ECO:0000313" key="2">
    <source>
        <dbReference type="EMBL" id="QPS10925.1"/>
    </source>
</evidence>
<dbReference type="EMBL" id="CP065668">
    <property type="protein sequence ID" value="QPS10925.1"/>
    <property type="molecule type" value="Genomic_DNA"/>
</dbReference>
<feature type="transmembrane region" description="Helical" evidence="1">
    <location>
        <begin position="156"/>
        <end position="175"/>
    </location>
</feature>
<dbReference type="AlphaFoldDB" id="A0A7T2W379"/>
<sequence>MSADLLRQRRNLLITSLVLIAINLAGATVKSDVSVLGASIQFANPERIVWGAWVLWAYFFVRYWQYLNEEPDLGIHQGMERWILRNFPMDEYDSQFRHWVSWKYVIFWHFRENHEDWDPEDWRISAQDPKSKFRKVIWTFRAFLFVATKTPRFTDYGAPFLVALIPLILVMWNFFQSP</sequence>
<feature type="transmembrane region" description="Helical" evidence="1">
    <location>
        <begin position="47"/>
        <end position="64"/>
    </location>
</feature>
<organism evidence="2 3">
    <name type="scientific">Delftia acidovorans</name>
    <name type="common">Pseudomonas acidovorans</name>
    <name type="synonym">Comamonas acidovorans</name>
    <dbReference type="NCBI Taxonomy" id="80866"/>
    <lineage>
        <taxon>Bacteria</taxon>
        <taxon>Pseudomonadati</taxon>
        <taxon>Pseudomonadota</taxon>
        <taxon>Betaproteobacteria</taxon>
        <taxon>Burkholderiales</taxon>
        <taxon>Comamonadaceae</taxon>
        <taxon>Delftia</taxon>
    </lineage>
</organism>